<evidence type="ECO:0000313" key="2">
    <source>
        <dbReference type="Proteomes" id="UP000006177"/>
    </source>
</evidence>
<accession>J9Z9D2</accession>
<gene>
    <name evidence="1" type="ordered locus">LFML04_0877</name>
</gene>
<dbReference type="RefSeq" id="WP_014960619.1">
    <property type="nucleotide sequence ID" value="NC_018649.1"/>
</dbReference>
<dbReference type="PATRIC" id="fig|1048260.3.peg.960"/>
<dbReference type="HOGENOM" id="CLU_1956874_0_0_0"/>
<organism evidence="1 2">
    <name type="scientific">Leptospirillum ferriphilum (strain ML-04)</name>
    <dbReference type="NCBI Taxonomy" id="1048260"/>
    <lineage>
        <taxon>Bacteria</taxon>
        <taxon>Pseudomonadati</taxon>
        <taxon>Nitrospirota</taxon>
        <taxon>Nitrospiria</taxon>
        <taxon>Nitrospirales</taxon>
        <taxon>Nitrospiraceae</taxon>
        <taxon>Leptospirillum</taxon>
    </lineage>
</organism>
<proteinExistence type="predicted"/>
<dbReference type="EMBL" id="CP002919">
    <property type="protein sequence ID" value="AFS53109.1"/>
    <property type="molecule type" value="Genomic_DNA"/>
</dbReference>
<dbReference type="KEGG" id="lfi:LFML04_0877"/>
<dbReference type="STRING" id="1048260.LFML04_0877"/>
<reference evidence="1 2" key="1">
    <citation type="journal article" date="2011" name="J. Microbiol.">
        <title>Complete genome of Leptospirillum ferriphilum ML-04 provides insight into its physiology and environmental adaptation.</title>
        <authorList>
            <person name="Mi S."/>
            <person name="Song J."/>
            <person name="Lin J."/>
            <person name="Che Y."/>
            <person name="Zheng H."/>
            <person name="Lin J."/>
        </authorList>
    </citation>
    <scope>NUCLEOTIDE SEQUENCE [LARGE SCALE GENOMIC DNA]</scope>
    <source>
        <strain evidence="1 2">ML-04</strain>
    </source>
</reference>
<protein>
    <submittedName>
        <fullName evidence="1">Uncharacterized protein</fullName>
    </submittedName>
</protein>
<name>J9Z9D2_LEPFM</name>
<evidence type="ECO:0000313" key="1">
    <source>
        <dbReference type="EMBL" id="AFS53109.1"/>
    </source>
</evidence>
<dbReference type="AlphaFoldDB" id="J9Z9D2"/>
<dbReference type="Proteomes" id="UP000006177">
    <property type="component" value="Chromosome"/>
</dbReference>
<sequence length="128" mass="14622">MNVTITKPIKVRSTGEHFLPGQVVDLPEEKAKEWEARGLVQVFLSPGEKASWESPVFGRLEAPLLEMKEKTFVLRHPITDEIVELSRDWLASLEERAAIIEFDDNKPREDADAQARREFFGLFRKGGT</sequence>